<dbReference type="EMBL" id="JAKKPZ010000014">
    <property type="protein sequence ID" value="KAI1713840.1"/>
    <property type="molecule type" value="Genomic_DNA"/>
</dbReference>
<keyword evidence="2" id="KW-1185">Reference proteome</keyword>
<organism evidence="1 2">
    <name type="scientific">Ditylenchus destructor</name>
    <dbReference type="NCBI Taxonomy" id="166010"/>
    <lineage>
        <taxon>Eukaryota</taxon>
        <taxon>Metazoa</taxon>
        <taxon>Ecdysozoa</taxon>
        <taxon>Nematoda</taxon>
        <taxon>Chromadorea</taxon>
        <taxon>Rhabditida</taxon>
        <taxon>Tylenchina</taxon>
        <taxon>Tylenchomorpha</taxon>
        <taxon>Sphaerularioidea</taxon>
        <taxon>Anguinidae</taxon>
        <taxon>Anguininae</taxon>
        <taxon>Ditylenchus</taxon>
    </lineage>
</organism>
<name>A0AAD4R0K3_9BILA</name>
<proteinExistence type="predicted"/>
<protein>
    <recommendedName>
        <fullName evidence="3">F-box domain-containing protein</fullName>
    </recommendedName>
</protein>
<accession>A0AAD4R0K3</accession>
<evidence type="ECO:0000313" key="1">
    <source>
        <dbReference type="EMBL" id="KAI1713840.1"/>
    </source>
</evidence>
<dbReference type="AlphaFoldDB" id="A0AAD4R0K3"/>
<reference evidence="1" key="1">
    <citation type="submission" date="2022-01" db="EMBL/GenBank/DDBJ databases">
        <title>Genome Sequence Resource for Two Populations of Ditylenchus destructor, the Migratory Endoparasitic Phytonematode.</title>
        <authorList>
            <person name="Zhang H."/>
            <person name="Lin R."/>
            <person name="Xie B."/>
        </authorList>
    </citation>
    <scope>NUCLEOTIDE SEQUENCE</scope>
    <source>
        <strain evidence="1">BazhouSP</strain>
    </source>
</reference>
<dbReference type="Proteomes" id="UP001201812">
    <property type="component" value="Unassembled WGS sequence"/>
</dbReference>
<sequence length="338" mass="40052">MSDNPLKVLRYPKYIFVNVLCFFDRKELQYASLGCRWMKQIVESNFHPRPAVNLDAMLRIRQDADGNNRLILRLDRMRNLDHGARWEYFNAKINEWTLTSPLGSIHNYEHFSIEEMIPRFPSWLRIKRVRIEADCFKHYNITQEDVAALESISHVWIAQEMTIWSRCDLPSDNQKTMQNSLNVILSSPNLLRCSEMISNIAQNNNCANTYSLDVLWLCISNTLHVSQWTTENLVQLIEMKSLYPRSKTILVIQCQYFGRDMINELTHQIRTNFMTSCEPYSLRVVFIGQTQSEEFRIVNERTGEVLEFYRGLKEEHMHLIKLDDTFHNMGLVLERYRQ</sequence>
<gene>
    <name evidence="1" type="ORF">DdX_08722</name>
</gene>
<evidence type="ECO:0000313" key="2">
    <source>
        <dbReference type="Proteomes" id="UP001201812"/>
    </source>
</evidence>
<evidence type="ECO:0008006" key="3">
    <source>
        <dbReference type="Google" id="ProtNLM"/>
    </source>
</evidence>
<comment type="caution">
    <text evidence="1">The sequence shown here is derived from an EMBL/GenBank/DDBJ whole genome shotgun (WGS) entry which is preliminary data.</text>
</comment>